<reference evidence="1 2" key="1">
    <citation type="journal article" date="2010" name="Nature">
        <title>Genome sequence of the palaeopolyploid soybean.</title>
        <authorList>
            <person name="Schmutz J."/>
            <person name="Cannon S.B."/>
            <person name="Schlueter J."/>
            <person name="Ma J."/>
            <person name="Mitros T."/>
            <person name="Nelson W."/>
            <person name="Hyten D.L."/>
            <person name="Song Q."/>
            <person name="Thelen J.J."/>
            <person name="Cheng J."/>
            <person name="Xu D."/>
            <person name="Hellsten U."/>
            <person name="May G.D."/>
            <person name="Yu Y."/>
            <person name="Sakurai T."/>
            <person name="Umezawa T."/>
            <person name="Bhattacharyya M.K."/>
            <person name="Sandhu D."/>
            <person name="Valliyodan B."/>
            <person name="Lindquist E."/>
            <person name="Peto M."/>
            <person name="Grant D."/>
            <person name="Shu S."/>
            <person name="Goodstein D."/>
            <person name="Barry K."/>
            <person name="Futrell-Griggs M."/>
            <person name="Abernathy B."/>
            <person name="Du J."/>
            <person name="Tian Z."/>
            <person name="Zhu L."/>
            <person name="Gill N."/>
            <person name="Joshi T."/>
            <person name="Libault M."/>
            <person name="Sethuraman A."/>
            <person name="Zhang X.-C."/>
            <person name="Shinozaki K."/>
            <person name="Nguyen H.T."/>
            <person name="Wing R.A."/>
            <person name="Cregan P."/>
            <person name="Specht J."/>
            <person name="Grimwood J."/>
            <person name="Rokhsar D."/>
            <person name="Stacey G."/>
            <person name="Shoemaker R.C."/>
            <person name="Jackson S.A."/>
        </authorList>
    </citation>
    <scope>NUCLEOTIDE SEQUENCE</scope>
    <source>
        <strain evidence="2">cv. Williams 82</strain>
        <tissue evidence="1">Callus</tissue>
    </source>
</reference>
<dbReference type="EnsemblPlants" id="KRG99645">
    <property type="protein sequence ID" value="KRG99645"/>
    <property type="gene ID" value="GLYMA_18G160000"/>
</dbReference>
<dbReference type="OMA" id="ITIHEET"/>
<evidence type="ECO:0008006" key="4">
    <source>
        <dbReference type="Google" id="ProtNLM"/>
    </source>
</evidence>
<accession>A0A0R0F0X5</accession>
<name>A0A0R0F0X5_SOYBN</name>
<keyword evidence="3" id="KW-1185">Reference proteome</keyword>
<dbReference type="InterPro" id="IPR012337">
    <property type="entry name" value="RNaseH-like_sf"/>
</dbReference>
<proteinExistence type="predicted"/>
<dbReference type="Proteomes" id="UP000008827">
    <property type="component" value="Chromosome 18"/>
</dbReference>
<dbReference type="InParanoid" id="A0A0R0F0X5"/>
<reference evidence="1" key="3">
    <citation type="submission" date="2018-07" db="EMBL/GenBank/DDBJ databases">
        <title>WGS assembly of Glycine max.</title>
        <authorList>
            <person name="Schmutz J."/>
            <person name="Cannon S."/>
            <person name="Schlueter J."/>
            <person name="Ma J."/>
            <person name="Mitros T."/>
            <person name="Nelson W."/>
            <person name="Hyten D."/>
            <person name="Song Q."/>
            <person name="Thelen J."/>
            <person name="Cheng J."/>
            <person name="Xu D."/>
            <person name="Hellsten U."/>
            <person name="May G."/>
            <person name="Yu Y."/>
            <person name="Sakurai T."/>
            <person name="Umezawa T."/>
            <person name="Bhattacharyya M."/>
            <person name="Sandhu D."/>
            <person name="Valliyodan B."/>
            <person name="Lindquist E."/>
            <person name="Peto M."/>
            <person name="Grant D."/>
            <person name="Shu S."/>
            <person name="Goodstein D."/>
            <person name="Barry K."/>
            <person name="Futrell-Griggs M."/>
            <person name="Abernathy B."/>
            <person name="Du J."/>
            <person name="Tian Z."/>
            <person name="Zhu L."/>
            <person name="Gill N."/>
            <person name="Joshi T."/>
            <person name="Libault M."/>
            <person name="Sethuraman A."/>
            <person name="Zhang X."/>
            <person name="Shinozaki K."/>
            <person name="Nguyen H."/>
            <person name="Wing R."/>
            <person name="Cregan P."/>
            <person name="Specht J."/>
            <person name="Grimwood J."/>
            <person name="Rokhsar D."/>
            <person name="Stacey G."/>
            <person name="Shoemaker R."/>
            <person name="Jackson S."/>
        </authorList>
    </citation>
    <scope>NUCLEOTIDE SEQUENCE</scope>
    <source>
        <tissue evidence="1">Callus</tissue>
    </source>
</reference>
<dbReference type="Gramene" id="KRG99645">
    <property type="protein sequence ID" value="KRG99645"/>
    <property type="gene ID" value="GLYMA_18G160000"/>
</dbReference>
<evidence type="ECO:0000313" key="1">
    <source>
        <dbReference type="EMBL" id="KRG99645.1"/>
    </source>
</evidence>
<dbReference type="SUPFAM" id="SSF53098">
    <property type="entry name" value="Ribonuclease H-like"/>
    <property type="match status" value="1"/>
</dbReference>
<protein>
    <recommendedName>
        <fullName evidence="4">DUF659 domain-containing protein</fullName>
    </recommendedName>
</protein>
<reference evidence="2" key="2">
    <citation type="submission" date="2018-02" db="UniProtKB">
        <authorList>
            <consortium name="EnsemblPlants"/>
        </authorList>
    </citation>
    <scope>IDENTIFICATION</scope>
    <source>
        <strain evidence="2">Williams 82</strain>
    </source>
</reference>
<evidence type="ECO:0000313" key="2">
    <source>
        <dbReference type="EnsemblPlants" id="KRG99645"/>
    </source>
</evidence>
<evidence type="ECO:0000313" key="3">
    <source>
        <dbReference type="Proteomes" id="UP000008827"/>
    </source>
</evidence>
<dbReference type="PANTHER" id="PTHR32166:SF122">
    <property type="entry name" value="OS09G0499600 PROTEIN"/>
    <property type="match status" value="1"/>
</dbReference>
<sequence length="344" mass="39777">MTSTPMPNSSTHVPFKNVSRNRSNIGWKNCISIDRNPRQVQCKFNQKIVSGGVYWLKHHLVGTQKDVLACLKVIDEVNKQIWDIVVDLQQNLVNKSTINQEEENVEVGAKRNVNKATNNTKNISRREESTHKLISMSSIAKFFYNNAIHFNVARSKEFSSMREEVSKHGFGFKPPSYHDVRVKYLKEEVKNTSIVLQARREEWKKTGCTVMTGSIFWTPCAAQCVDLMLANYEKKILIHKETIPKGRRITTFIYSRTSLISLLQHFTKGKDLDMVLDKDFWKNAIICLKAMGLIYEAMNQAKEKIQKAFNAMKKVICLLWNIIDERRDKQLHKLLHVGGYFLNP</sequence>
<dbReference type="EMBL" id="CM000851">
    <property type="protein sequence ID" value="KRG99645.1"/>
    <property type="molecule type" value="Genomic_DNA"/>
</dbReference>
<gene>
    <name evidence="1" type="ORF">GLYMA_18G160000</name>
</gene>
<dbReference type="AlphaFoldDB" id="A0A0R0F0X5"/>
<organism evidence="1">
    <name type="scientific">Glycine max</name>
    <name type="common">Soybean</name>
    <name type="synonym">Glycine hispida</name>
    <dbReference type="NCBI Taxonomy" id="3847"/>
    <lineage>
        <taxon>Eukaryota</taxon>
        <taxon>Viridiplantae</taxon>
        <taxon>Streptophyta</taxon>
        <taxon>Embryophyta</taxon>
        <taxon>Tracheophyta</taxon>
        <taxon>Spermatophyta</taxon>
        <taxon>Magnoliopsida</taxon>
        <taxon>eudicotyledons</taxon>
        <taxon>Gunneridae</taxon>
        <taxon>Pentapetalae</taxon>
        <taxon>rosids</taxon>
        <taxon>fabids</taxon>
        <taxon>Fabales</taxon>
        <taxon>Fabaceae</taxon>
        <taxon>Papilionoideae</taxon>
        <taxon>50 kb inversion clade</taxon>
        <taxon>NPAAA clade</taxon>
        <taxon>indigoferoid/millettioid clade</taxon>
        <taxon>Phaseoleae</taxon>
        <taxon>Glycine</taxon>
        <taxon>Glycine subgen. Soja</taxon>
    </lineage>
</organism>
<dbReference type="PANTHER" id="PTHR32166">
    <property type="entry name" value="OSJNBA0013A04.12 PROTEIN"/>
    <property type="match status" value="1"/>
</dbReference>